<proteinExistence type="predicted"/>
<name>A0ABP3AMI8_MYCUL</name>
<protein>
    <submittedName>
        <fullName evidence="1">Uncharacterized protein</fullName>
    </submittedName>
</protein>
<evidence type="ECO:0000313" key="2">
    <source>
        <dbReference type="Proteomes" id="UP000020681"/>
    </source>
</evidence>
<organism evidence="1 2">
    <name type="scientific">Mycobacterium ulcerans str. Harvey</name>
    <dbReference type="NCBI Taxonomy" id="1299332"/>
    <lineage>
        <taxon>Bacteria</taxon>
        <taxon>Bacillati</taxon>
        <taxon>Actinomycetota</taxon>
        <taxon>Actinomycetes</taxon>
        <taxon>Mycobacteriales</taxon>
        <taxon>Mycobacteriaceae</taxon>
        <taxon>Mycobacterium</taxon>
        <taxon>Mycobacterium ulcerans group</taxon>
    </lineage>
</organism>
<keyword evidence="2" id="KW-1185">Reference proteome</keyword>
<comment type="caution">
    <text evidence="1">The sequence shown here is derived from an EMBL/GenBank/DDBJ whole genome shotgun (WGS) entry which is preliminary data.</text>
</comment>
<accession>A0ABP3AMI8</accession>
<gene>
    <name evidence="1" type="ORF">I551_1280</name>
</gene>
<sequence length="69" mass="7138">MRNNASDESANDLELARSYPALIRSAELAAPCIVGSWMPGSPELLQLDNAAAAIVAATTAPSAPGLRRC</sequence>
<dbReference type="Proteomes" id="UP000020681">
    <property type="component" value="Unassembled WGS sequence"/>
</dbReference>
<dbReference type="EMBL" id="JAOL01000079">
    <property type="protein sequence ID" value="EUA92259.1"/>
    <property type="molecule type" value="Genomic_DNA"/>
</dbReference>
<evidence type="ECO:0000313" key="1">
    <source>
        <dbReference type="EMBL" id="EUA92259.1"/>
    </source>
</evidence>
<reference evidence="1 2" key="1">
    <citation type="submission" date="2014-01" db="EMBL/GenBank/DDBJ databases">
        <authorList>
            <person name="Dobos K."/>
            <person name="Lenaerts A."/>
            <person name="Ordway D."/>
            <person name="DeGroote M.A."/>
            <person name="Parker T."/>
            <person name="Sizemore C."/>
            <person name="Tallon L.J."/>
            <person name="Sadzewicz L.K."/>
            <person name="Sengamalay N."/>
            <person name="Fraser C.M."/>
            <person name="Hine E."/>
            <person name="Shefchek K.A."/>
            <person name="Das S.P."/>
            <person name="Tettelin H."/>
        </authorList>
    </citation>
    <scope>NUCLEOTIDE SEQUENCE [LARGE SCALE GENOMIC DNA]</scope>
    <source>
        <strain evidence="1 2">Harvey</strain>
    </source>
</reference>